<feature type="compositionally biased region" description="Low complexity" evidence="1">
    <location>
        <begin position="550"/>
        <end position="571"/>
    </location>
</feature>
<feature type="compositionally biased region" description="Acidic residues" evidence="1">
    <location>
        <begin position="937"/>
        <end position="957"/>
    </location>
</feature>
<dbReference type="EMBL" id="BQXS01011818">
    <property type="protein sequence ID" value="GKT17094.1"/>
    <property type="molecule type" value="Genomic_DNA"/>
</dbReference>
<name>A0ABQ5JU28_9EUKA</name>
<feature type="region of interest" description="Disordered" evidence="1">
    <location>
        <begin position="542"/>
        <end position="596"/>
    </location>
</feature>
<dbReference type="InterPro" id="IPR056729">
    <property type="entry name" value="GMPPB_C"/>
</dbReference>
<comment type="caution">
    <text evidence="3">The sequence shown here is derived from an EMBL/GenBank/DDBJ whole genome shotgun (WGS) entry which is preliminary data.</text>
</comment>
<dbReference type="InterPro" id="IPR011004">
    <property type="entry name" value="Trimer_LpxA-like_sf"/>
</dbReference>
<feature type="compositionally biased region" description="Basic and acidic residues" evidence="1">
    <location>
        <begin position="804"/>
        <end position="830"/>
    </location>
</feature>
<feature type="region of interest" description="Disordered" evidence="1">
    <location>
        <begin position="206"/>
        <end position="226"/>
    </location>
</feature>
<dbReference type="SUPFAM" id="SSF53448">
    <property type="entry name" value="Nucleotide-diphospho-sugar transferases"/>
    <property type="match status" value="1"/>
</dbReference>
<organism evidence="3 4">
    <name type="scientific">Aduncisulcus paluster</name>
    <dbReference type="NCBI Taxonomy" id="2918883"/>
    <lineage>
        <taxon>Eukaryota</taxon>
        <taxon>Metamonada</taxon>
        <taxon>Carpediemonas-like organisms</taxon>
        <taxon>Aduncisulcus</taxon>
    </lineage>
</organism>
<feature type="compositionally biased region" description="Low complexity" evidence="1">
    <location>
        <begin position="578"/>
        <end position="596"/>
    </location>
</feature>
<dbReference type="InterPro" id="IPR051956">
    <property type="entry name" value="eIF2B_epsilon"/>
</dbReference>
<feature type="compositionally biased region" description="Acidic residues" evidence="1">
    <location>
        <begin position="831"/>
        <end position="844"/>
    </location>
</feature>
<reference evidence="3" key="1">
    <citation type="submission" date="2022-03" db="EMBL/GenBank/DDBJ databases">
        <title>Draft genome sequence of Aduncisulcus paluster, a free-living microaerophilic Fornicata.</title>
        <authorList>
            <person name="Yuyama I."/>
            <person name="Kume K."/>
            <person name="Tamura T."/>
            <person name="Inagaki Y."/>
            <person name="Hashimoto T."/>
        </authorList>
    </citation>
    <scope>NUCLEOTIDE SEQUENCE</scope>
    <source>
        <strain evidence="3">NY0171</strain>
    </source>
</reference>
<feature type="compositionally biased region" description="Low complexity" evidence="1">
    <location>
        <begin position="1002"/>
        <end position="1013"/>
    </location>
</feature>
<evidence type="ECO:0000259" key="2">
    <source>
        <dbReference type="Pfam" id="PF25087"/>
    </source>
</evidence>
<feature type="compositionally biased region" description="Acidic residues" evidence="1">
    <location>
        <begin position="891"/>
        <end position="906"/>
    </location>
</feature>
<feature type="region of interest" description="Disordered" evidence="1">
    <location>
        <begin position="996"/>
        <end position="1064"/>
    </location>
</feature>
<dbReference type="Proteomes" id="UP001057375">
    <property type="component" value="Unassembled WGS sequence"/>
</dbReference>
<feature type="region of interest" description="Disordered" evidence="1">
    <location>
        <begin position="797"/>
        <end position="961"/>
    </location>
</feature>
<dbReference type="SUPFAM" id="SSF51161">
    <property type="entry name" value="Trimeric LpxA-like enzymes"/>
    <property type="match status" value="1"/>
</dbReference>
<feature type="compositionally biased region" description="Low complexity" evidence="1">
    <location>
        <begin position="1035"/>
        <end position="1064"/>
    </location>
</feature>
<dbReference type="InterPro" id="IPR029044">
    <property type="entry name" value="Nucleotide-diphossugar_trans"/>
</dbReference>
<dbReference type="Gene3D" id="3.90.550.10">
    <property type="entry name" value="Spore Coat Polysaccharide Biosynthesis Protein SpsA, Chain A"/>
    <property type="match status" value="1"/>
</dbReference>
<feature type="domain" description="Mannose-1-phosphate guanyltransferase C-terminal" evidence="2">
    <location>
        <begin position="675"/>
        <end position="748"/>
    </location>
</feature>
<protein>
    <recommendedName>
        <fullName evidence="2">Mannose-1-phosphate guanyltransferase C-terminal domain-containing protein</fullName>
    </recommendedName>
</protein>
<evidence type="ECO:0000256" key="1">
    <source>
        <dbReference type="SAM" id="MobiDB-lite"/>
    </source>
</evidence>
<dbReference type="PANTHER" id="PTHR45887:SF1">
    <property type="entry name" value="TRANSLATION INITIATION FACTOR EIF-2B SUBUNIT EPSILON"/>
    <property type="match status" value="1"/>
</dbReference>
<dbReference type="Pfam" id="PF25087">
    <property type="entry name" value="GMPPB_C"/>
    <property type="match status" value="1"/>
</dbReference>
<proteinExistence type="predicted"/>
<feature type="compositionally biased region" description="Polar residues" evidence="1">
    <location>
        <begin position="1024"/>
        <end position="1034"/>
    </location>
</feature>
<gene>
    <name evidence="3" type="ORF">ADUPG1_011039</name>
</gene>
<evidence type="ECO:0000313" key="4">
    <source>
        <dbReference type="Proteomes" id="UP001057375"/>
    </source>
</evidence>
<dbReference type="PANTHER" id="PTHR45887">
    <property type="entry name" value="TRANSLATION INITIATION FACTOR EIF-2B SUBUNIT EPSILON"/>
    <property type="match status" value="1"/>
</dbReference>
<sequence length="1064" mass="114847">MFKETKVAYIIGETFRDHLTPIIGDTPELLVKVANIPVIEFMLAHLHNHGFGQVCIFIKADPKKRVLKYLENSPRWSKSDFVQFNVISRKFENTLSIISHINMNLNPPSTFLLIDGPVITNIDYTKLMAFHKASQSRDIPFDVTTVMCEDKGGLYPNADPRFLAAYDVDSSELVHMSKLSVAPKPIISMHSQSVDAGVSYRLNPEHTKEVDDEEKTSSSAVGGSIGTGDGKGLDLVESDALTHLPIPLISSNSIVMSSKLQLSHVYVVTAKPVIQLIMEQGLDVDTMFELLLISSGQESMPVTPCVALLEGVKFAASIDCPAALASVWRSLVSGYICGYDPLANLLCERCESYVLTAKPVIQLIMEQGLDVDTMFELLLISSGQESMPVTPCVALLEGVKFAASIDCPAALASVWRSLVSGYICGYDPLANLLCERCESVCESTREGDEVPDRVCSTAIPSLPPGTSVPATSSSAFLSPLSSILVKHVVAGARKVGEIAEERKMQEINREERHNASTMVPVQRGNLCAIPPVQLQEVAKVLRASSDGQKSSSNPSTRSGTSSLSGRGEGSSYAHTPISSSSSSSVSSSSSSSVYSSPRLPHIPLSASLFPTQESLSTHPSSTSLVSSSHVYPPSFPGMNSIAQPGALSSSRLFSLRRSIFCTSSTNGTTTTKMCGRCVLGHNVDIESGVVLRSVCVGPESRIGRQCVLSEVLIGERCVIGACVHMQECILGDGVVVKPEVKIGPCVLVMAGSIVTRSTVIRTSVCGVQIVGDIERGDEPLSSLKYCMIAPPFSSQEGGNVLIHTESDKVRNKKNSRIDRDRRDIPDNGRGDDEDDEEEEEDDDSLACTPNPMAKYSHKATLQEAAHQLASGKRKRGEGSSGWIEHSNEDEYHAEDEEEEEDEEDDAIINTMREGSVDSIPSFTGSGMASPLRRAGVDEYETSDDQYDDDYAEEEEESSSTAWRSYIPTPIAIALPFNVLPWYAMFAISERVYPKGSKRQLTSSVSSSQSGSSVGKKEESGMGSNPRSARTYSGNSQLSCTSSLHSSYSLPPLPPSASLKLPISI</sequence>
<dbReference type="Gene3D" id="2.160.10.10">
    <property type="entry name" value="Hexapeptide repeat proteins"/>
    <property type="match status" value="1"/>
</dbReference>
<evidence type="ECO:0000313" key="3">
    <source>
        <dbReference type="EMBL" id="GKT17094.1"/>
    </source>
</evidence>
<keyword evidence="4" id="KW-1185">Reference proteome</keyword>
<accession>A0ABQ5JU28</accession>
<feature type="non-terminal residue" evidence="3">
    <location>
        <position position="1064"/>
    </location>
</feature>